<proteinExistence type="predicted"/>
<comment type="caution">
    <text evidence="2">The sequence shown here is derived from an EMBL/GenBank/DDBJ whole genome shotgun (WGS) entry which is preliminary data.</text>
</comment>
<protein>
    <recommendedName>
        <fullName evidence="1">Phage protein Gp138 N-terminal domain-containing protein</fullName>
    </recommendedName>
</protein>
<dbReference type="InterPro" id="IPR037026">
    <property type="entry name" value="Vgr_OB-fold_dom_sf"/>
</dbReference>
<reference evidence="2" key="1">
    <citation type="journal article" date="2015" name="Nature">
        <title>Complex archaea that bridge the gap between prokaryotes and eukaryotes.</title>
        <authorList>
            <person name="Spang A."/>
            <person name="Saw J.H."/>
            <person name="Jorgensen S.L."/>
            <person name="Zaremba-Niedzwiedzka K."/>
            <person name="Martijn J."/>
            <person name="Lind A.E."/>
            <person name="van Eijk R."/>
            <person name="Schleper C."/>
            <person name="Guy L."/>
            <person name="Ettema T.J."/>
        </authorList>
    </citation>
    <scope>NUCLEOTIDE SEQUENCE</scope>
</reference>
<dbReference type="Pfam" id="PF18352">
    <property type="entry name" value="Gp138_N"/>
    <property type="match status" value="1"/>
</dbReference>
<gene>
    <name evidence="2" type="ORF">LCGC14_2464390</name>
</gene>
<dbReference type="EMBL" id="LAZR01038448">
    <property type="protein sequence ID" value="KKL19544.1"/>
    <property type="molecule type" value="Genomic_DNA"/>
</dbReference>
<organism evidence="2">
    <name type="scientific">marine sediment metagenome</name>
    <dbReference type="NCBI Taxonomy" id="412755"/>
    <lineage>
        <taxon>unclassified sequences</taxon>
        <taxon>metagenomes</taxon>
        <taxon>ecological metagenomes</taxon>
    </lineage>
</organism>
<dbReference type="InterPro" id="IPR041599">
    <property type="entry name" value="Gp138_N"/>
</dbReference>
<feature type="domain" description="Phage protein Gp138 N-terminal" evidence="1">
    <location>
        <begin position="30"/>
        <end position="127"/>
    </location>
</feature>
<evidence type="ECO:0000259" key="1">
    <source>
        <dbReference type="Pfam" id="PF18352"/>
    </source>
</evidence>
<sequence>MSNSPNTNSSSGMIESAFRELMKGVYTCVPGYVISLIDSGSKQRAQIQVGIERVDVNGASFALKPIIDVPVHFPGGDYCIEYEINKGCEGLIVFSQRCTDGWKNTGGIAQNPIGRMHDLQDAFFIPGFRSNGNVLADFQNNGIRLRNKTGSQFAWLKNDDSIEIENGLGHIRMAADGTVTINNVVITPEGLITTPENIVWGDGAISGEDHVHSGVDPGAGNSGPPV</sequence>
<name>A0A0F9BCA1_9ZZZZ</name>
<dbReference type="Gene3D" id="2.40.50.230">
    <property type="entry name" value="Gp5 N-terminal domain"/>
    <property type="match status" value="1"/>
</dbReference>
<evidence type="ECO:0000313" key="2">
    <source>
        <dbReference type="EMBL" id="KKL19544.1"/>
    </source>
</evidence>
<dbReference type="AlphaFoldDB" id="A0A0F9BCA1"/>
<accession>A0A0F9BCA1</accession>